<dbReference type="Pfam" id="PF07969">
    <property type="entry name" value="Amidohydro_3"/>
    <property type="match status" value="1"/>
</dbReference>
<name>A0A518D1T0_9BACT</name>
<feature type="signal peptide" evidence="1">
    <location>
        <begin position="1"/>
        <end position="26"/>
    </location>
</feature>
<evidence type="ECO:0000256" key="1">
    <source>
        <dbReference type="SAM" id="SignalP"/>
    </source>
</evidence>
<feature type="domain" description="Amidohydrolase 3" evidence="2">
    <location>
        <begin position="357"/>
        <end position="420"/>
    </location>
</feature>
<protein>
    <recommendedName>
        <fullName evidence="2">Amidohydrolase 3 domain-containing protein</fullName>
    </recommendedName>
</protein>
<gene>
    <name evidence="3" type="ORF">Pla163_25730</name>
</gene>
<dbReference type="EMBL" id="CP036290">
    <property type="protein sequence ID" value="QDU85443.1"/>
    <property type="molecule type" value="Genomic_DNA"/>
</dbReference>
<dbReference type="PANTHER" id="PTHR43135">
    <property type="entry name" value="ALPHA-D-RIBOSE 1-METHYLPHOSPHONATE 5-TRIPHOSPHATE DIPHOSPHATASE"/>
    <property type="match status" value="1"/>
</dbReference>
<reference evidence="3 4" key="1">
    <citation type="submission" date="2019-02" db="EMBL/GenBank/DDBJ databases">
        <title>Deep-cultivation of Planctomycetes and their phenomic and genomic characterization uncovers novel biology.</title>
        <authorList>
            <person name="Wiegand S."/>
            <person name="Jogler M."/>
            <person name="Boedeker C."/>
            <person name="Pinto D."/>
            <person name="Vollmers J."/>
            <person name="Rivas-Marin E."/>
            <person name="Kohn T."/>
            <person name="Peeters S.H."/>
            <person name="Heuer A."/>
            <person name="Rast P."/>
            <person name="Oberbeckmann S."/>
            <person name="Bunk B."/>
            <person name="Jeske O."/>
            <person name="Meyerdierks A."/>
            <person name="Storesund J.E."/>
            <person name="Kallscheuer N."/>
            <person name="Luecker S."/>
            <person name="Lage O.M."/>
            <person name="Pohl T."/>
            <person name="Merkel B.J."/>
            <person name="Hornburger P."/>
            <person name="Mueller R.-W."/>
            <person name="Bruemmer F."/>
            <person name="Labrenz M."/>
            <person name="Spormann A.M."/>
            <person name="Op den Camp H."/>
            <person name="Overmann J."/>
            <person name="Amann R."/>
            <person name="Jetten M.S.M."/>
            <person name="Mascher T."/>
            <person name="Medema M.H."/>
            <person name="Devos D.P."/>
            <person name="Kaster A.-K."/>
            <person name="Ovreas L."/>
            <person name="Rohde M."/>
            <person name="Galperin M.Y."/>
            <person name="Jogler C."/>
        </authorList>
    </citation>
    <scope>NUCLEOTIDE SEQUENCE [LARGE SCALE GENOMIC DNA]</scope>
    <source>
        <strain evidence="3 4">Pla163</strain>
    </source>
</reference>
<dbReference type="GO" id="GO:0016810">
    <property type="term" value="F:hydrolase activity, acting on carbon-nitrogen (but not peptide) bonds"/>
    <property type="evidence" value="ECO:0007669"/>
    <property type="project" value="InterPro"/>
</dbReference>
<keyword evidence="4" id="KW-1185">Reference proteome</keyword>
<dbReference type="SUPFAM" id="SSF51556">
    <property type="entry name" value="Metallo-dependent hydrolases"/>
    <property type="match status" value="1"/>
</dbReference>
<dbReference type="Proteomes" id="UP000319342">
    <property type="component" value="Chromosome"/>
</dbReference>
<organism evidence="3 4">
    <name type="scientific">Rohdeia mirabilis</name>
    <dbReference type="NCBI Taxonomy" id="2528008"/>
    <lineage>
        <taxon>Bacteria</taxon>
        <taxon>Pseudomonadati</taxon>
        <taxon>Planctomycetota</taxon>
        <taxon>Planctomycetia</taxon>
        <taxon>Planctomycetia incertae sedis</taxon>
        <taxon>Rohdeia</taxon>
    </lineage>
</organism>
<proteinExistence type="predicted"/>
<evidence type="ECO:0000259" key="2">
    <source>
        <dbReference type="Pfam" id="PF07969"/>
    </source>
</evidence>
<dbReference type="InterPro" id="IPR013108">
    <property type="entry name" value="Amidohydro_3"/>
</dbReference>
<dbReference type="InterPro" id="IPR051781">
    <property type="entry name" value="Metallo-dep_Hydrolase"/>
</dbReference>
<keyword evidence="1" id="KW-0732">Signal</keyword>
<dbReference type="AlphaFoldDB" id="A0A518D1T0"/>
<dbReference type="Gene3D" id="2.30.40.10">
    <property type="entry name" value="Urease, subunit C, domain 1"/>
    <property type="match status" value="1"/>
</dbReference>
<dbReference type="SUPFAM" id="SSF51338">
    <property type="entry name" value="Composite domain of metallo-dependent hydrolases"/>
    <property type="match status" value="1"/>
</dbReference>
<evidence type="ECO:0000313" key="4">
    <source>
        <dbReference type="Proteomes" id="UP000319342"/>
    </source>
</evidence>
<evidence type="ECO:0000313" key="3">
    <source>
        <dbReference type="EMBL" id="QDU85443.1"/>
    </source>
</evidence>
<feature type="chain" id="PRO_5022004617" description="Amidohydrolase 3 domain-containing protein" evidence="1">
    <location>
        <begin position="27"/>
        <end position="426"/>
    </location>
</feature>
<accession>A0A518D1T0</accession>
<dbReference type="Gene3D" id="3.20.20.140">
    <property type="entry name" value="Metal-dependent hydrolases"/>
    <property type="match status" value="1"/>
</dbReference>
<sequence length="426" mass="44753" precursor="true">MMRAMYSPLALGLAALALATAPFVLEADTPAPAQEASATRLAIRAGTVHTMAGDPITNGVILIENGLVTAVGPAASVPIPAGVRVLEARVAVPGLIDAHSCVGLAGWLNIEHDKDEVDRSGSAQPELRAIDAYNTREPLVKWLRGFGVTTVHTGHGPLALISGQTMITKTFGDTIEDAVLVPEAMVAACMTSAARGDGGPGTRAKVMAELRQHLMTGAKHASAMAKAEADDEVDAPDRDLRKEALARVANGTTPLMVTAHEAADLINVLRLHAEFPDVRFVIDGAAEAPLVLDELVEAGLPIILHPTMYRAGGDTKDLSMETAKVLIEAGLTVAMQSGYEGYVPRTRVVLFEAAIAARYGVPFERALGMITIDAARLLGVDDRIGSLEVGKHGDVALFDGDPFEYTSHCVGTVIEGEIVATGEREL</sequence>
<dbReference type="PANTHER" id="PTHR43135:SF3">
    <property type="entry name" value="ALPHA-D-RIBOSE 1-METHYLPHOSPHONATE 5-TRIPHOSPHATE DIPHOSPHATASE"/>
    <property type="match status" value="1"/>
</dbReference>
<dbReference type="InterPro" id="IPR011059">
    <property type="entry name" value="Metal-dep_hydrolase_composite"/>
</dbReference>
<dbReference type="InterPro" id="IPR032466">
    <property type="entry name" value="Metal_Hydrolase"/>
</dbReference>